<organism evidence="1 2">
    <name type="scientific">Pseudomonas bharatica CSV86</name>
    <dbReference type="NCBI Taxonomy" id="1005395"/>
    <lineage>
        <taxon>Bacteria</taxon>
        <taxon>Pseudomonadati</taxon>
        <taxon>Pseudomonadota</taxon>
        <taxon>Gammaproteobacteria</taxon>
        <taxon>Pseudomonadales</taxon>
        <taxon>Pseudomonadaceae</taxon>
        <taxon>Pseudomonas</taxon>
        <taxon>Pseudomonas bharatica</taxon>
    </lineage>
</organism>
<sequence length="56" mass="6179">MSLQQSSNTQQRPAQPVPAFGSVIDAQGREIPITEQMIQQACRELDNSRVNPVKKG</sequence>
<dbReference type="AlphaFoldDB" id="L1LVP8"/>
<dbReference type="RefSeq" id="WP_009404578.1">
    <property type="nucleotide sequence ID" value="NZ_AMWJ02000001.1"/>
</dbReference>
<dbReference type="Proteomes" id="UP000010448">
    <property type="component" value="Unassembled WGS sequence"/>
</dbReference>
<dbReference type="NCBIfam" id="NF045613">
    <property type="entry name" value="PA1571_fam"/>
    <property type="match status" value="1"/>
</dbReference>
<evidence type="ECO:0000313" key="1">
    <source>
        <dbReference type="EMBL" id="NNJ14615.1"/>
    </source>
</evidence>
<dbReference type="EMBL" id="AMWJ02000001">
    <property type="protein sequence ID" value="NNJ14615.1"/>
    <property type="molecule type" value="Genomic_DNA"/>
</dbReference>
<keyword evidence="2" id="KW-1185">Reference proteome</keyword>
<accession>L1LVP8</accession>
<evidence type="ECO:0000313" key="2">
    <source>
        <dbReference type="Proteomes" id="UP000010448"/>
    </source>
</evidence>
<dbReference type="InterPro" id="IPR054635">
    <property type="entry name" value="PA1571-like"/>
</dbReference>
<comment type="caution">
    <text evidence="1">The sequence shown here is derived from an EMBL/GenBank/DDBJ whole genome shotgun (WGS) entry which is preliminary data.</text>
</comment>
<protein>
    <submittedName>
        <fullName evidence="1">Uncharacterized protein</fullName>
    </submittedName>
</protein>
<proteinExistence type="predicted"/>
<name>L1LVP8_9PSED</name>
<gene>
    <name evidence="1" type="ORF">CSV86_004815</name>
</gene>
<reference evidence="1 2" key="1">
    <citation type="journal article" date="2013" name="Genome Announc.">
        <title>Genome Sequence of Naphthalene-Degrading Soil Bacterium Pseudomonas putida CSV86.</title>
        <authorList>
            <person name="Phale P.S."/>
            <person name="Paliwal V."/>
            <person name="Raju S.C."/>
            <person name="Modak A."/>
            <person name="Purohit H.J."/>
        </authorList>
    </citation>
    <scope>NUCLEOTIDE SEQUENCE [LARGE SCALE GENOMIC DNA]</scope>
    <source>
        <strain evidence="1 2">CSV86</strain>
    </source>
</reference>